<evidence type="ECO:0000313" key="11">
    <source>
        <dbReference type="Proteomes" id="UP000606044"/>
    </source>
</evidence>
<keyword evidence="6 8" id="KW-0862">Zinc</keyword>
<evidence type="ECO:0000256" key="4">
    <source>
        <dbReference type="ARBA" id="ARBA00022723"/>
    </source>
</evidence>
<dbReference type="GO" id="GO:0008270">
    <property type="term" value="F:zinc ion binding"/>
    <property type="evidence" value="ECO:0007669"/>
    <property type="project" value="UniProtKB-UniRule"/>
</dbReference>
<evidence type="ECO:0000256" key="7">
    <source>
        <dbReference type="NCBIfam" id="TIGR02967"/>
    </source>
</evidence>
<dbReference type="PANTHER" id="PTHR11271:SF6">
    <property type="entry name" value="GUANINE DEAMINASE"/>
    <property type="match status" value="1"/>
</dbReference>
<dbReference type="NCBIfam" id="NF006679">
    <property type="entry name" value="PRK09228.1"/>
    <property type="match status" value="1"/>
</dbReference>
<accession>A0A917C831</accession>
<comment type="caution">
    <text evidence="10">The sequence shown here is derived from an EMBL/GenBank/DDBJ whole genome shotgun (WGS) entry which is preliminary data.</text>
</comment>
<dbReference type="PANTHER" id="PTHR11271">
    <property type="entry name" value="GUANINE DEAMINASE"/>
    <property type="match status" value="1"/>
</dbReference>
<proteinExistence type="inferred from homology"/>
<dbReference type="EMBL" id="BMCT01000006">
    <property type="protein sequence ID" value="GGF76094.1"/>
    <property type="molecule type" value="Genomic_DNA"/>
</dbReference>
<dbReference type="GO" id="GO:0005829">
    <property type="term" value="C:cytosol"/>
    <property type="evidence" value="ECO:0007669"/>
    <property type="project" value="TreeGrafter"/>
</dbReference>
<dbReference type="Pfam" id="PF01979">
    <property type="entry name" value="Amidohydro_1"/>
    <property type="match status" value="1"/>
</dbReference>
<reference evidence="10" key="2">
    <citation type="submission" date="2020-09" db="EMBL/GenBank/DDBJ databases">
        <authorList>
            <person name="Sun Q."/>
            <person name="Sedlacek I."/>
        </authorList>
    </citation>
    <scope>NUCLEOTIDE SEQUENCE</scope>
    <source>
        <strain evidence="10">CCM 7897</strain>
    </source>
</reference>
<dbReference type="SUPFAM" id="SSF51556">
    <property type="entry name" value="Metallo-dependent hydrolases"/>
    <property type="match status" value="1"/>
</dbReference>
<evidence type="ECO:0000313" key="10">
    <source>
        <dbReference type="EMBL" id="GGF76094.1"/>
    </source>
</evidence>
<protein>
    <recommendedName>
        <fullName evidence="3 7">Guanine deaminase</fullName>
        <shortName evidence="8">Guanase</shortName>
        <ecNumber evidence="3 7">3.5.4.3</ecNumber>
    </recommendedName>
    <alternativeName>
        <fullName evidence="8">Guanine aminohydrolase</fullName>
    </alternativeName>
</protein>
<keyword evidence="11" id="KW-1185">Reference proteome</keyword>
<dbReference type="RefSeq" id="WP_188581887.1">
    <property type="nucleotide sequence ID" value="NZ_BMCT01000006.1"/>
</dbReference>
<evidence type="ECO:0000259" key="9">
    <source>
        <dbReference type="Pfam" id="PF01979"/>
    </source>
</evidence>
<dbReference type="Gene3D" id="2.30.40.10">
    <property type="entry name" value="Urease, subunit C, domain 1"/>
    <property type="match status" value="1"/>
</dbReference>
<organism evidence="10 11">
    <name type="scientific">Azorhizobium oxalatiphilum</name>
    <dbReference type="NCBI Taxonomy" id="980631"/>
    <lineage>
        <taxon>Bacteria</taxon>
        <taxon>Pseudomonadati</taxon>
        <taxon>Pseudomonadota</taxon>
        <taxon>Alphaproteobacteria</taxon>
        <taxon>Hyphomicrobiales</taxon>
        <taxon>Xanthobacteraceae</taxon>
        <taxon>Azorhizobium</taxon>
    </lineage>
</organism>
<dbReference type="InterPro" id="IPR006680">
    <property type="entry name" value="Amidohydro-rel"/>
</dbReference>
<dbReference type="InterPro" id="IPR014311">
    <property type="entry name" value="Guanine_deaminase"/>
</dbReference>
<dbReference type="GO" id="GO:0008892">
    <property type="term" value="F:guanine deaminase activity"/>
    <property type="evidence" value="ECO:0007669"/>
    <property type="project" value="UniProtKB-UniRule"/>
</dbReference>
<evidence type="ECO:0000256" key="8">
    <source>
        <dbReference type="RuleBase" id="RU366009"/>
    </source>
</evidence>
<dbReference type="NCBIfam" id="TIGR02967">
    <property type="entry name" value="guan_deamin"/>
    <property type="match status" value="1"/>
</dbReference>
<name>A0A917C831_9HYPH</name>
<feature type="domain" description="Amidohydrolase-related" evidence="9">
    <location>
        <begin position="76"/>
        <end position="441"/>
    </location>
</feature>
<evidence type="ECO:0000256" key="3">
    <source>
        <dbReference type="ARBA" id="ARBA00012781"/>
    </source>
</evidence>
<evidence type="ECO:0000256" key="6">
    <source>
        <dbReference type="ARBA" id="ARBA00022833"/>
    </source>
</evidence>
<dbReference type="AlphaFoldDB" id="A0A917C831"/>
<keyword evidence="5 8" id="KW-0378">Hydrolase</keyword>
<evidence type="ECO:0000256" key="2">
    <source>
        <dbReference type="ARBA" id="ARBA00006745"/>
    </source>
</evidence>
<sequence length="457" mass="49860">MSEAPRPHTARPVALRAAAISFRGNPFLAPADECFTYEPDALLVMESGRITAFGPHDRLRPTLPEGMEVRAFPDSILCAGFIDTHVHYPQTEMVGSFAGDLLEWLETATFPTEQKFADPVHAARIAKLFLRELLKAGTTTAMVYCTVHPQSVEAFFAESARFDTLMIAGKVLMDRHAPPTLLDKSVTESIDQSEALIARWHGKGRQLYAVTPRFAGSCTEAQLEAAGHLLDRHEGLFLQTHLAESLREVDWIEGLFPQRADYLDIYAHAGLVRPRAVFGHGVHLRERHFCACHETGAALAHCPTSNLFLGSGLFRLFEAMEPRRPVRVGLGTDIGAGTSFSPLATMGGAYKVAALSGHKLDALRAFYLATLGSAHALHLDHRLGQLAPGYDADVCVLDLKATDLLALRTGRSDDIADQLFALMTLGDDRAITATYVAGRCVYDRSRAGNPFRAAAEA</sequence>
<dbReference type="Proteomes" id="UP000606044">
    <property type="component" value="Unassembled WGS sequence"/>
</dbReference>
<comment type="similarity">
    <text evidence="2 8">Belongs to the metallo-dependent hydrolases superfamily. ATZ/TRZ family.</text>
</comment>
<comment type="catalytic activity">
    <reaction evidence="8">
        <text>guanine + H2O + H(+) = xanthine + NH4(+)</text>
        <dbReference type="Rhea" id="RHEA:14665"/>
        <dbReference type="ChEBI" id="CHEBI:15377"/>
        <dbReference type="ChEBI" id="CHEBI:15378"/>
        <dbReference type="ChEBI" id="CHEBI:16235"/>
        <dbReference type="ChEBI" id="CHEBI:17712"/>
        <dbReference type="ChEBI" id="CHEBI:28938"/>
        <dbReference type="EC" id="3.5.4.3"/>
    </reaction>
</comment>
<evidence type="ECO:0000256" key="5">
    <source>
        <dbReference type="ARBA" id="ARBA00022801"/>
    </source>
</evidence>
<dbReference type="Gene3D" id="3.20.20.140">
    <property type="entry name" value="Metal-dependent hydrolases"/>
    <property type="match status" value="1"/>
</dbReference>
<reference evidence="10" key="1">
    <citation type="journal article" date="2014" name="Int. J. Syst. Evol. Microbiol.">
        <title>Complete genome sequence of Corynebacterium casei LMG S-19264T (=DSM 44701T), isolated from a smear-ripened cheese.</title>
        <authorList>
            <consortium name="US DOE Joint Genome Institute (JGI-PGF)"/>
            <person name="Walter F."/>
            <person name="Albersmeier A."/>
            <person name="Kalinowski J."/>
            <person name="Ruckert C."/>
        </authorList>
    </citation>
    <scope>NUCLEOTIDE SEQUENCE</scope>
    <source>
        <strain evidence="10">CCM 7897</strain>
    </source>
</reference>
<dbReference type="GO" id="GO:0006147">
    <property type="term" value="P:guanine catabolic process"/>
    <property type="evidence" value="ECO:0007669"/>
    <property type="project" value="UniProtKB-UniRule"/>
</dbReference>
<keyword evidence="4 8" id="KW-0479">Metal-binding</keyword>
<dbReference type="SUPFAM" id="SSF51338">
    <property type="entry name" value="Composite domain of metallo-dependent hydrolases"/>
    <property type="match status" value="2"/>
</dbReference>
<dbReference type="InterPro" id="IPR032466">
    <property type="entry name" value="Metal_Hydrolase"/>
</dbReference>
<dbReference type="InterPro" id="IPR011059">
    <property type="entry name" value="Metal-dep_hydrolase_composite"/>
</dbReference>
<comment type="cofactor">
    <cofactor evidence="8">
        <name>Zn(2+)</name>
        <dbReference type="ChEBI" id="CHEBI:29105"/>
    </cofactor>
    <text evidence="8">Binds 1 zinc ion per subunit.</text>
</comment>
<evidence type="ECO:0000256" key="1">
    <source>
        <dbReference type="ARBA" id="ARBA00004984"/>
    </source>
</evidence>
<comment type="pathway">
    <text evidence="1 8">Purine metabolism; guanine degradation; xanthine from guanine: step 1/1.</text>
</comment>
<dbReference type="EC" id="3.5.4.3" evidence="3 7"/>
<comment type="function">
    <text evidence="8">Catalyzes the hydrolytic deamination of guanine, producing xanthine and ammonia.</text>
</comment>
<dbReference type="InterPro" id="IPR051607">
    <property type="entry name" value="Metallo-dep_hydrolases"/>
</dbReference>
<gene>
    <name evidence="10" type="primary">guaD</name>
    <name evidence="10" type="ORF">GCM10007301_40120</name>
</gene>